<dbReference type="EMBL" id="JAZHPZ010000007">
    <property type="protein sequence ID" value="MEF2967159.1"/>
    <property type="molecule type" value="Genomic_DNA"/>
</dbReference>
<accession>A0ABU7VTS1</accession>
<sequence>MKEGAYNPSFFLNMKIKQGMKRSLLLLSFIVCFTGCAQDAGNKTQSPAPAPVQSSRTRVPEKTNWTPENKSSVQAKKLTVKEAVSPFIPTHLIIPAIKVSAQVVPVGVLENGQMDIPKRTEL</sequence>
<organism evidence="3 4">
    <name type="scientific">Paenibacillus haidiansis</name>
    <dbReference type="NCBI Taxonomy" id="1574488"/>
    <lineage>
        <taxon>Bacteria</taxon>
        <taxon>Bacillati</taxon>
        <taxon>Bacillota</taxon>
        <taxon>Bacilli</taxon>
        <taxon>Bacillales</taxon>
        <taxon>Paenibacillaceae</taxon>
        <taxon>Paenibacillus</taxon>
    </lineage>
</organism>
<feature type="region of interest" description="Disordered" evidence="1">
    <location>
        <begin position="41"/>
        <end position="70"/>
    </location>
</feature>
<evidence type="ECO:0000313" key="4">
    <source>
        <dbReference type="Proteomes" id="UP001306950"/>
    </source>
</evidence>
<proteinExistence type="predicted"/>
<gene>
    <name evidence="3" type="ORF">V3851_15080</name>
</gene>
<feature type="signal peptide" evidence="2">
    <location>
        <begin position="1"/>
        <end position="37"/>
    </location>
</feature>
<name>A0ABU7VTS1_9BACL</name>
<dbReference type="Proteomes" id="UP001306950">
    <property type="component" value="Unassembled WGS sequence"/>
</dbReference>
<evidence type="ECO:0000256" key="2">
    <source>
        <dbReference type="SAM" id="SignalP"/>
    </source>
</evidence>
<comment type="caution">
    <text evidence="3">The sequence shown here is derived from an EMBL/GenBank/DDBJ whole genome shotgun (WGS) entry which is preliminary data.</text>
</comment>
<keyword evidence="2" id="KW-0732">Signal</keyword>
<feature type="chain" id="PRO_5046473398" evidence="2">
    <location>
        <begin position="38"/>
        <end position="122"/>
    </location>
</feature>
<evidence type="ECO:0000313" key="3">
    <source>
        <dbReference type="EMBL" id="MEF2967159.1"/>
    </source>
</evidence>
<keyword evidence="4" id="KW-1185">Reference proteome</keyword>
<reference evidence="3 4" key="1">
    <citation type="submission" date="2024-02" db="EMBL/GenBank/DDBJ databases">
        <title>A nitrogen-fixing paenibacillus bacterium.</title>
        <authorList>
            <person name="Zhang W.L."/>
            <person name="Chen S.F."/>
        </authorList>
    </citation>
    <scope>NUCLEOTIDE SEQUENCE [LARGE SCALE GENOMIC DNA]</scope>
    <source>
        <strain evidence="3 4">M1</strain>
    </source>
</reference>
<protein>
    <submittedName>
        <fullName evidence="3">Uncharacterized protein</fullName>
    </submittedName>
</protein>
<dbReference type="RefSeq" id="WP_331847382.1">
    <property type="nucleotide sequence ID" value="NZ_JAZHPZ010000007.1"/>
</dbReference>
<evidence type="ECO:0000256" key="1">
    <source>
        <dbReference type="SAM" id="MobiDB-lite"/>
    </source>
</evidence>